<evidence type="ECO:0000256" key="1">
    <source>
        <dbReference type="ARBA" id="ARBA00009175"/>
    </source>
</evidence>
<accession>A0A238YPD9</accession>
<comment type="subunit">
    <text evidence="5">The complex is composed of two ATP-binding proteins (ModC), two transmembrane proteins (ModB) and a solute-binding protein (ModA).</text>
</comment>
<dbReference type="NCBIfam" id="TIGR01256">
    <property type="entry name" value="modA"/>
    <property type="match status" value="1"/>
</dbReference>
<dbReference type="PIRSF" id="PIRSF004846">
    <property type="entry name" value="ModA"/>
    <property type="match status" value="1"/>
</dbReference>
<evidence type="ECO:0000256" key="6">
    <source>
        <dbReference type="PIRSR" id="PIRSR004846-1"/>
    </source>
</evidence>
<dbReference type="AlphaFoldDB" id="A0A238YPD9"/>
<dbReference type="PANTHER" id="PTHR30632">
    <property type="entry name" value="MOLYBDATE-BINDING PERIPLASMIC PROTEIN"/>
    <property type="match status" value="1"/>
</dbReference>
<dbReference type="SUPFAM" id="SSF53850">
    <property type="entry name" value="Periplasmic binding protein-like II"/>
    <property type="match status" value="1"/>
</dbReference>
<comment type="similarity">
    <text evidence="1">Belongs to the bacterial solute-binding protein ModA family.</text>
</comment>
<dbReference type="GO" id="GO:1901359">
    <property type="term" value="F:tungstate binding"/>
    <property type="evidence" value="ECO:0007669"/>
    <property type="project" value="UniProtKB-ARBA"/>
</dbReference>
<dbReference type="GO" id="GO:0015689">
    <property type="term" value="P:molybdate ion transport"/>
    <property type="evidence" value="ECO:0007669"/>
    <property type="project" value="InterPro"/>
</dbReference>
<protein>
    <submittedName>
        <fullName evidence="7">Molybdate transport system substrate-binding protein</fullName>
    </submittedName>
</protein>
<dbReference type="CDD" id="cd00993">
    <property type="entry name" value="PBP2_ModA_like"/>
    <property type="match status" value="1"/>
</dbReference>
<feature type="binding site" evidence="6">
    <location>
        <position position="61"/>
    </location>
    <ligand>
        <name>molybdate</name>
        <dbReference type="ChEBI" id="CHEBI:36264"/>
    </ligand>
</feature>
<dbReference type="GO" id="GO:0030973">
    <property type="term" value="F:molybdate ion binding"/>
    <property type="evidence" value="ECO:0007669"/>
    <property type="project" value="TreeGrafter"/>
</dbReference>
<dbReference type="InterPro" id="IPR005950">
    <property type="entry name" value="ModA"/>
</dbReference>
<feature type="binding site" evidence="6">
    <location>
        <position position="182"/>
    </location>
    <ligand>
        <name>molybdate</name>
        <dbReference type="ChEBI" id="CHEBI:36264"/>
    </ligand>
</feature>
<gene>
    <name evidence="7" type="ORF">SAMN06265340_10494</name>
</gene>
<evidence type="ECO:0000256" key="5">
    <source>
        <dbReference type="ARBA" id="ARBA00062515"/>
    </source>
</evidence>
<proteinExistence type="inferred from homology"/>
<dbReference type="InterPro" id="IPR050682">
    <property type="entry name" value="ModA/WtpA"/>
</dbReference>
<reference evidence="8" key="1">
    <citation type="submission" date="2017-06" db="EMBL/GenBank/DDBJ databases">
        <authorList>
            <person name="Varghese N."/>
            <person name="Submissions S."/>
        </authorList>
    </citation>
    <scope>NUCLEOTIDE SEQUENCE [LARGE SCALE GENOMIC DNA]</scope>
    <source>
        <strain evidence="8">DSM 15668</strain>
    </source>
</reference>
<dbReference type="RefSeq" id="WP_089322843.1">
    <property type="nucleotide sequence ID" value="NZ_FZOB01000004.1"/>
</dbReference>
<dbReference type="OrthoDB" id="9785015at2"/>
<evidence type="ECO:0000313" key="8">
    <source>
        <dbReference type="Proteomes" id="UP000198405"/>
    </source>
</evidence>
<dbReference type="GO" id="GO:0046872">
    <property type="term" value="F:metal ion binding"/>
    <property type="evidence" value="ECO:0007669"/>
    <property type="project" value="UniProtKB-KW"/>
</dbReference>
<evidence type="ECO:0000313" key="7">
    <source>
        <dbReference type="EMBL" id="SNR73126.1"/>
    </source>
</evidence>
<keyword evidence="4" id="KW-0732">Signal</keyword>
<evidence type="ECO:0000256" key="4">
    <source>
        <dbReference type="ARBA" id="ARBA00022729"/>
    </source>
</evidence>
<evidence type="ECO:0000256" key="3">
    <source>
        <dbReference type="ARBA" id="ARBA00022723"/>
    </source>
</evidence>
<dbReference type="EMBL" id="FZOB01000004">
    <property type="protein sequence ID" value="SNR73126.1"/>
    <property type="molecule type" value="Genomic_DNA"/>
</dbReference>
<organism evidence="7 8">
    <name type="scientific">Desulfurobacterium atlanticum</name>
    <dbReference type="NCBI Taxonomy" id="240169"/>
    <lineage>
        <taxon>Bacteria</taxon>
        <taxon>Pseudomonadati</taxon>
        <taxon>Aquificota</taxon>
        <taxon>Aquificia</taxon>
        <taxon>Desulfurobacteriales</taxon>
        <taxon>Desulfurobacteriaceae</taxon>
        <taxon>Desulfurobacterium</taxon>
    </lineage>
</organism>
<sequence>MFKIVFRMFFPFLIVLLCLKGAFASEIVVSAAASTQQLVNEISLLFERKTGVKVVKNFTSSGKLAQQIAAGAPVDVYISASSKWIKFLNSKNLLKDVKVFASNELVVITPLDSSLFSFKNLKKAKAIAIADYRFAPCGRYAKEALENLGLWRDLKDKLILGKDVNQVIFWVMTGNADAGIVYRTDYMRAKNKVRKIYTFPENSHKPIAYFIAVVSGAEHPFKAEKFFSFFLKQKSILRKYGFKPVEE</sequence>
<name>A0A238YPD9_9BACT</name>
<evidence type="ECO:0000256" key="2">
    <source>
        <dbReference type="ARBA" id="ARBA00022505"/>
    </source>
</evidence>
<keyword evidence="2 6" id="KW-0500">Molybdenum</keyword>
<dbReference type="FunFam" id="3.40.190.10:FF:000035">
    <property type="entry name" value="Molybdate ABC transporter substrate-binding protein"/>
    <property type="match status" value="1"/>
</dbReference>
<dbReference type="Gene3D" id="3.40.190.10">
    <property type="entry name" value="Periplasmic binding protein-like II"/>
    <property type="match status" value="2"/>
</dbReference>
<keyword evidence="8" id="KW-1185">Reference proteome</keyword>
<dbReference type="Proteomes" id="UP000198405">
    <property type="component" value="Unassembled WGS sequence"/>
</dbReference>
<dbReference type="Pfam" id="PF13531">
    <property type="entry name" value="SBP_bac_11"/>
    <property type="match status" value="1"/>
</dbReference>
<feature type="binding site" evidence="6">
    <location>
        <position position="34"/>
    </location>
    <ligand>
        <name>molybdate</name>
        <dbReference type="ChEBI" id="CHEBI:36264"/>
    </ligand>
</feature>
<dbReference type="PANTHER" id="PTHR30632:SF0">
    <property type="entry name" value="SULFATE-BINDING PROTEIN"/>
    <property type="match status" value="1"/>
</dbReference>
<feature type="binding site" evidence="6">
    <location>
        <position position="164"/>
    </location>
    <ligand>
        <name>molybdate</name>
        <dbReference type="ChEBI" id="CHEBI:36264"/>
    </ligand>
</feature>
<keyword evidence="3 6" id="KW-0479">Metal-binding</keyword>